<reference evidence="2 3" key="1">
    <citation type="submission" date="2014-06" db="EMBL/GenBank/DDBJ databases">
        <authorList>
            <person name="Swart Estienne"/>
        </authorList>
    </citation>
    <scope>NUCLEOTIDE SEQUENCE [LARGE SCALE GENOMIC DNA]</scope>
    <source>
        <strain evidence="2 3">130c</strain>
    </source>
</reference>
<dbReference type="AlphaFoldDB" id="A0A077ZX48"/>
<keyword evidence="3" id="KW-1185">Reference proteome</keyword>
<dbReference type="InParanoid" id="A0A077ZX48"/>
<gene>
    <name evidence="2" type="primary">Contig7804.g8331</name>
    <name evidence="2" type="ORF">STYLEM_3145</name>
</gene>
<accession>A0A077ZX48</accession>
<dbReference type="Proteomes" id="UP000039865">
    <property type="component" value="Unassembled WGS sequence"/>
</dbReference>
<keyword evidence="1" id="KW-1133">Transmembrane helix</keyword>
<keyword evidence="1" id="KW-0472">Membrane</keyword>
<feature type="transmembrane region" description="Helical" evidence="1">
    <location>
        <begin position="12"/>
        <end position="30"/>
    </location>
</feature>
<name>A0A077ZX48_STYLE</name>
<evidence type="ECO:0000313" key="2">
    <source>
        <dbReference type="EMBL" id="CDW74151.1"/>
    </source>
</evidence>
<evidence type="ECO:0000313" key="3">
    <source>
        <dbReference type="Proteomes" id="UP000039865"/>
    </source>
</evidence>
<dbReference type="PROSITE" id="PS51257">
    <property type="entry name" value="PROKAR_LIPOPROTEIN"/>
    <property type="match status" value="1"/>
</dbReference>
<evidence type="ECO:0000256" key="1">
    <source>
        <dbReference type="SAM" id="Phobius"/>
    </source>
</evidence>
<protein>
    <submittedName>
        <fullName evidence="2">Uncharacterized protein</fullName>
    </submittedName>
</protein>
<proteinExistence type="predicted"/>
<keyword evidence="1" id="KW-0812">Transmembrane</keyword>
<sequence length="135" mass="16573">MLSSRNRKLKRFSRFLAFFVIVFSGCYYRLQKLYENAKDYTSSDEFMENSPFVPPFIREIHRQKKQIDIRKQVFGVRLPPEDENELRYRLNKSAAENNPLQQQQIKNIVRYKNPYTMALQRQAFFKFQRLRYLFR</sequence>
<dbReference type="EMBL" id="CCKQ01003043">
    <property type="protein sequence ID" value="CDW74151.1"/>
    <property type="molecule type" value="Genomic_DNA"/>
</dbReference>
<dbReference type="OrthoDB" id="10523259at2759"/>
<organism evidence="2 3">
    <name type="scientific">Stylonychia lemnae</name>
    <name type="common">Ciliate</name>
    <dbReference type="NCBI Taxonomy" id="5949"/>
    <lineage>
        <taxon>Eukaryota</taxon>
        <taxon>Sar</taxon>
        <taxon>Alveolata</taxon>
        <taxon>Ciliophora</taxon>
        <taxon>Intramacronucleata</taxon>
        <taxon>Spirotrichea</taxon>
        <taxon>Stichotrichia</taxon>
        <taxon>Sporadotrichida</taxon>
        <taxon>Oxytrichidae</taxon>
        <taxon>Stylonychinae</taxon>
        <taxon>Stylonychia</taxon>
    </lineage>
</organism>